<evidence type="ECO:0000313" key="3">
    <source>
        <dbReference type="EMBL" id="HHF57808.1"/>
    </source>
</evidence>
<name>A0A7C5E461_UNCW3</name>
<feature type="non-terminal residue" evidence="3">
    <location>
        <position position="436"/>
    </location>
</feature>
<keyword evidence="1" id="KW-0175">Coiled coil</keyword>
<dbReference type="InterPro" id="IPR027417">
    <property type="entry name" value="P-loop_NTPase"/>
</dbReference>
<evidence type="ECO:0000259" key="2">
    <source>
        <dbReference type="Pfam" id="PF13175"/>
    </source>
</evidence>
<dbReference type="GO" id="GO:0006302">
    <property type="term" value="P:double-strand break repair"/>
    <property type="evidence" value="ECO:0007669"/>
    <property type="project" value="InterPro"/>
</dbReference>
<proteinExistence type="predicted"/>
<dbReference type="AlphaFoldDB" id="A0A7C5E461"/>
<dbReference type="GO" id="GO:0016887">
    <property type="term" value="F:ATP hydrolysis activity"/>
    <property type="evidence" value="ECO:0007669"/>
    <property type="project" value="InterPro"/>
</dbReference>
<dbReference type="EMBL" id="DRTV01000010">
    <property type="protein sequence ID" value="HHF57808.1"/>
    <property type="molecule type" value="Genomic_DNA"/>
</dbReference>
<dbReference type="Pfam" id="PF13175">
    <property type="entry name" value="AAA_15"/>
    <property type="match status" value="1"/>
</dbReference>
<dbReference type="Gene3D" id="3.40.50.300">
    <property type="entry name" value="P-loop containing nucleotide triphosphate hydrolases"/>
    <property type="match status" value="1"/>
</dbReference>
<evidence type="ECO:0000256" key="1">
    <source>
        <dbReference type="SAM" id="Coils"/>
    </source>
</evidence>
<accession>A0A7C5E461</accession>
<organism evidence="3">
    <name type="scientific">candidate division WOR-3 bacterium</name>
    <dbReference type="NCBI Taxonomy" id="2052148"/>
    <lineage>
        <taxon>Bacteria</taxon>
        <taxon>Bacteria division WOR-3</taxon>
    </lineage>
</organism>
<protein>
    <submittedName>
        <fullName evidence="3">DUF2813 domain-containing protein</fullName>
    </submittedName>
</protein>
<dbReference type="SUPFAM" id="SSF52540">
    <property type="entry name" value="P-loop containing nucleoside triphosphate hydrolases"/>
    <property type="match status" value="1"/>
</dbReference>
<sequence>MSVRIKKVVIRAFRGIPELELGLDGKSLLLRGENGTGKSSIVDAIEFFFTEKVSHLEGVRGLSLRRHGPHVNSNPKDVNIEITFNPGNISLNRNFTSEPHPPEEFVTYFQATQKGTFILRRSQILEFIMSQPKDRFRAIGSIIGIEPLDNVEIEMMRLRDELRGKMASKEKEIVRLIKELSEVLGKNITDVKDVLSALNEILKKAKLPSIKSLDEVDKHAEEMLKTVKKAESIDKIKAINEILEITKTPFIPQGIINELEVINENVKSLLEDKVRVELSIADLLESGRKVIKKEKMDICPLCEQKIDRGRLLSRIEIRLKTLRELSEEASKIRRNSEMIISDMKRVSDEINSIISKIEIFPELSDEKSKLLDKTDLLKDCMKKIESTKDLKREMPIQEANQLKEKIEHLVGSISLKCGQLLDEIGLTEEEKKVLEI</sequence>
<reference evidence="3" key="1">
    <citation type="journal article" date="2020" name="mSystems">
        <title>Genome- and Community-Level Interaction Insights into Carbon Utilization and Element Cycling Functions of Hydrothermarchaeota in Hydrothermal Sediment.</title>
        <authorList>
            <person name="Zhou Z."/>
            <person name="Liu Y."/>
            <person name="Xu W."/>
            <person name="Pan J."/>
            <person name="Luo Z.H."/>
            <person name="Li M."/>
        </authorList>
    </citation>
    <scope>NUCLEOTIDE SEQUENCE [LARGE SCALE GENOMIC DNA]</scope>
    <source>
        <strain evidence="3">HyVt-94</strain>
    </source>
</reference>
<gene>
    <name evidence="3" type="ORF">ENL41_00105</name>
</gene>
<dbReference type="Proteomes" id="UP000886014">
    <property type="component" value="Unassembled WGS sequence"/>
</dbReference>
<dbReference type="InterPro" id="IPR041685">
    <property type="entry name" value="AAA_GajA/Old/RecF-like"/>
</dbReference>
<feature type="domain" description="Endonuclease GajA/Old nuclease/RecF-like AAA" evidence="2">
    <location>
        <begin position="5"/>
        <end position="413"/>
    </location>
</feature>
<comment type="caution">
    <text evidence="3">The sequence shown here is derived from an EMBL/GenBank/DDBJ whole genome shotgun (WGS) entry which is preliminary data.</text>
</comment>
<feature type="coiled-coil region" evidence="1">
    <location>
        <begin position="148"/>
        <end position="179"/>
    </location>
</feature>